<dbReference type="InterPro" id="IPR041679">
    <property type="entry name" value="DNA2/NAM7-like_C"/>
</dbReference>
<keyword evidence="16" id="KW-1185">Reference proteome</keyword>
<dbReference type="STRING" id="3983.A0A2C9W8F8"/>
<evidence type="ECO:0000256" key="2">
    <source>
        <dbReference type="ARBA" id="ARBA00005601"/>
    </source>
</evidence>
<evidence type="ECO:0000259" key="12">
    <source>
        <dbReference type="Pfam" id="PF13086"/>
    </source>
</evidence>
<reference evidence="16" key="1">
    <citation type="journal article" date="2016" name="Nat. Biotechnol.">
        <title>Sequencing wild and cultivated cassava and related species reveals extensive interspecific hybridization and genetic diversity.</title>
        <authorList>
            <person name="Bredeson J.V."/>
            <person name="Lyons J.B."/>
            <person name="Prochnik S.E."/>
            <person name="Wu G.A."/>
            <person name="Ha C.M."/>
            <person name="Edsinger-Gonzales E."/>
            <person name="Grimwood J."/>
            <person name="Schmutz J."/>
            <person name="Rabbi I.Y."/>
            <person name="Egesi C."/>
            <person name="Nauluvula P."/>
            <person name="Lebot V."/>
            <person name="Ndunguru J."/>
            <person name="Mkamilo G."/>
            <person name="Bart R.S."/>
            <person name="Setter T.L."/>
            <person name="Gleadow R.M."/>
            <person name="Kulakow P."/>
            <person name="Ferguson M.E."/>
            <person name="Rounsley S."/>
            <person name="Rokhsar D.S."/>
        </authorList>
    </citation>
    <scope>NUCLEOTIDE SEQUENCE [LARGE SCALE GENOMIC DNA]</scope>
    <source>
        <strain evidence="16">cv. AM560-2</strain>
    </source>
</reference>
<dbReference type="FunFam" id="3.40.50.300:FF:001295">
    <property type="entry name" value="Probable RNA helicase SDE3"/>
    <property type="match status" value="1"/>
</dbReference>
<dbReference type="GO" id="GO:0003723">
    <property type="term" value="F:RNA binding"/>
    <property type="evidence" value="ECO:0000318"/>
    <property type="project" value="GO_Central"/>
</dbReference>
<dbReference type="Gene3D" id="3.40.50.300">
    <property type="entry name" value="P-loop containing nucleotide triphosphate hydrolases"/>
    <property type="match status" value="2"/>
</dbReference>
<name>A0A2C9W8F8_MANES</name>
<evidence type="ECO:0000313" key="15">
    <source>
        <dbReference type="EMBL" id="OAY55729.1"/>
    </source>
</evidence>
<keyword evidence="8" id="KW-0067">ATP-binding</keyword>
<dbReference type="FunFam" id="3.40.50.300:FF:001199">
    <property type="entry name" value="Probable RNA helicase SDE3"/>
    <property type="match status" value="1"/>
</dbReference>
<keyword evidence="5" id="KW-0547">Nucleotide-binding</keyword>
<gene>
    <name evidence="15" type="ORF">MANES_03G175900v8</name>
</gene>
<dbReference type="InterPro" id="IPR041677">
    <property type="entry name" value="DNA2/NAM7_AAA_11"/>
</dbReference>
<evidence type="ECO:0000256" key="4">
    <source>
        <dbReference type="ARBA" id="ARBA00022490"/>
    </source>
</evidence>
<dbReference type="GO" id="GO:0043186">
    <property type="term" value="C:P granule"/>
    <property type="evidence" value="ECO:0000318"/>
    <property type="project" value="GO_Central"/>
</dbReference>
<keyword evidence="6" id="KW-0378">Hydrolase</keyword>
<accession>A0A2C9W8F8</accession>
<evidence type="ECO:0000259" key="13">
    <source>
        <dbReference type="Pfam" id="PF13087"/>
    </source>
</evidence>
<keyword evidence="4" id="KW-0963">Cytoplasm</keyword>
<dbReference type="FunFam" id="3.40.50.300:FF:001468">
    <property type="entry name" value="Probable RNA helicase SDE3"/>
    <property type="match status" value="1"/>
</dbReference>
<feature type="domain" description="DNA2/NAM7 helicase-like C-terminal" evidence="13">
    <location>
        <begin position="591"/>
        <end position="797"/>
    </location>
</feature>
<dbReference type="PANTHER" id="PTHR45418:SF1">
    <property type="entry name" value="CANCER_TESTIS ANTIGEN 55"/>
    <property type="match status" value="1"/>
</dbReference>
<evidence type="ECO:0000256" key="5">
    <source>
        <dbReference type="ARBA" id="ARBA00022741"/>
    </source>
</evidence>
<dbReference type="GO" id="GO:0032574">
    <property type="term" value="F:5'-3' RNA helicase activity"/>
    <property type="evidence" value="ECO:0007669"/>
    <property type="project" value="InterPro"/>
</dbReference>
<dbReference type="InterPro" id="IPR026122">
    <property type="entry name" value="MOV-10/SDE3_DEXXQ/H-box"/>
</dbReference>
<feature type="domain" description="DNA2/NAM7 helicase helicase" evidence="12">
    <location>
        <begin position="395"/>
        <end position="482"/>
    </location>
</feature>
<dbReference type="InterPro" id="IPR047187">
    <property type="entry name" value="SF1_C_Upf1"/>
</dbReference>
<dbReference type="Pfam" id="PF21634">
    <property type="entry name" value="MOV-10_beta-barrel"/>
    <property type="match status" value="1"/>
</dbReference>
<feature type="compositionally biased region" description="Acidic residues" evidence="11">
    <location>
        <begin position="873"/>
        <end position="882"/>
    </location>
</feature>
<dbReference type="InterPro" id="IPR049080">
    <property type="entry name" value="MOV-10-like_beta-barrel"/>
</dbReference>
<evidence type="ECO:0000313" key="16">
    <source>
        <dbReference type="Proteomes" id="UP000091857"/>
    </source>
</evidence>
<dbReference type="EMBL" id="CM004389">
    <property type="protein sequence ID" value="OAY55729.1"/>
    <property type="molecule type" value="Genomic_DNA"/>
</dbReference>
<evidence type="ECO:0000256" key="7">
    <source>
        <dbReference type="ARBA" id="ARBA00022806"/>
    </source>
</evidence>
<evidence type="ECO:0000256" key="8">
    <source>
        <dbReference type="ARBA" id="ARBA00022840"/>
    </source>
</evidence>
<evidence type="ECO:0000256" key="3">
    <source>
        <dbReference type="ARBA" id="ARBA00012552"/>
    </source>
</evidence>
<sequence length="882" mass="99837">MMGSIDGKWDDDEYSVIGDKGEVGFIDYQEDKSVCSYNPNEEGPIVISVPFPFIDGKPRSVFLGETVADSITIKNTTTEAVDLWTKIYASNPENSFTLSLMEPPSANGGNDGRGFLESYALEDRMLQPGDTLTVWLNCRPKEIGLYTSIVHFDVGIDSIERVVFLLAEDNISRSLASRKPYSRATRKKQFTVDTFVGGSRPVRPKGQALKKRLPRYDIPKETRELIVSKQNLDYITGVLTRQNYANYFKMLLMMEEIQMEEDMRTYDMEGVSMRKKGNFLSLMVPGLAERRPSLVHGDYIFAKIANSDETATYQGFIHRVEADEVYLKFAPAFHCHHLNGNLYDVHFTYSRLNMRRQYQAIDAAENLETELLFPSESSGNRLIETTSLVPITCSLNEEQMCSIELILGCKGAPPYVIYGPPGTGKTITIVEAILQLYRNRKDARILVCAPSNSAADHLLEKLLCKNVANIRDNEIFRLNATSRPFEDVKPNHVRFCFFDDCLFKCPPLNALTRYRIIISTYMSSCLLYSEGIGRGHFSHIFLDESGQASEPESMVPISNLCDRNTVVVLAGDPMQLGPVIYSRDAEAYGLGKSYMERLFECESYSSGDENYVTKLVRNYRCHPDILNLPSDLFYEGELIASKESTDDTTSLLSMVNLLPGRNFPVLFFGIQGCDEREGNNPSWFNRIEASKVVELINKLTAMGSLNEADIGVITPYRQQVLKLKKALDDLDMPNIQVGTVEQFQGQERKVIIVSTVRSTVRHNEFDRVHCLGFLSNPRRFNVAITRAIALLIIIGNPHIISKDPYWNKLLWYCADNDSYQGCGLPDRQDPVDEYQIQEDCVNYDNSEENPQHTEEVGRAEESFPPEIPKPVTDEAEWSDGWK</sequence>
<dbReference type="Proteomes" id="UP000091857">
    <property type="component" value="Chromosome 3"/>
</dbReference>
<dbReference type="Pfam" id="PF13086">
    <property type="entry name" value="AAA_11"/>
    <property type="match status" value="2"/>
</dbReference>
<protein>
    <recommendedName>
        <fullName evidence="3">RNA helicase</fullName>
        <ecNumber evidence="3">3.6.4.13</ecNumber>
    </recommendedName>
</protein>
<feature type="region of interest" description="Disordered" evidence="11">
    <location>
        <begin position="842"/>
        <end position="882"/>
    </location>
</feature>
<proteinExistence type="inferred from homology"/>
<evidence type="ECO:0000259" key="14">
    <source>
        <dbReference type="Pfam" id="PF21634"/>
    </source>
</evidence>
<keyword evidence="7" id="KW-0347">Helicase</keyword>
<evidence type="ECO:0000256" key="6">
    <source>
        <dbReference type="ARBA" id="ARBA00022801"/>
    </source>
</evidence>
<dbReference type="SUPFAM" id="SSF52540">
    <property type="entry name" value="P-loop containing nucleoside triphosphate hydrolases"/>
    <property type="match status" value="1"/>
</dbReference>
<dbReference type="GO" id="GO:0016787">
    <property type="term" value="F:hydrolase activity"/>
    <property type="evidence" value="ECO:0007669"/>
    <property type="project" value="UniProtKB-KW"/>
</dbReference>
<dbReference type="GO" id="GO:0005829">
    <property type="term" value="C:cytosol"/>
    <property type="evidence" value="ECO:0000318"/>
    <property type="project" value="GO_Central"/>
</dbReference>
<dbReference type="Pfam" id="PF13087">
    <property type="entry name" value="AAA_12"/>
    <property type="match status" value="1"/>
</dbReference>
<comment type="similarity">
    <text evidence="2">Belongs to the DNA2/NAM7 helicase family. SDE3 subfamily.</text>
</comment>
<comment type="subcellular location">
    <subcellularLocation>
        <location evidence="1">Cytoplasm</location>
    </subcellularLocation>
</comment>
<dbReference type="CDD" id="cd18038">
    <property type="entry name" value="DEXXQc_Helz-like"/>
    <property type="match status" value="1"/>
</dbReference>
<dbReference type="AlphaFoldDB" id="A0A2C9W8F8"/>
<comment type="caution">
    <text evidence="15">The sequence shown here is derived from an EMBL/GenBank/DDBJ whole genome shotgun (WGS) entry which is preliminary data.</text>
</comment>
<feature type="domain" description="Helicase MOV-10-like beta-barrel" evidence="14">
    <location>
        <begin position="266"/>
        <end position="347"/>
    </location>
</feature>
<evidence type="ECO:0000256" key="9">
    <source>
        <dbReference type="ARBA" id="ARBA00023158"/>
    </source>
</evidence>
<dbReference type="PANTHER" id="PTHR45418">
    <property type="entry name" value="CANCER/TESTIS ANTIGEN 55"/>
    <property type="match status" value="1"/>
</dbReference>
<feature type="domain" description="DNA2/NAM7 helicase helicase" evidence="12">
    <location>
        <begin position="510"/>
        <end position="582"/>
    </location>
</feature>
<comment type="catalytic activity">
    <reaction evidence="10">
        <text>ATP + H2O = ADP + phosphate + H(+)</text>
        <dbReference type="Rhea" id="RHEA:13065"/>
        <dbReference type="ChEBI" id="CHEBI:15377"/>
        <dbReference type="ChEBI" id="CHEBI:15378"/>
        <dbReference type="ChEBI" id="CHEBI:30616"/>
        <dbReference type="ChEBI" id="CHEBI:43474"/>
        <dbReference type="ChEBI" id="CHEBI:456216"/>
        <dbReference type="EC" id="3.6.4.13"/>
    </reaction>
</comment>
<dbReference type="GO" id="GO:0005524">
    <property type="term" value="F:ATP binding"/>
    <property type="evidence" value="ECO:0007669"/>
    <property type="project" value="UniProtKB-KW"/>
</dbReference>
<dbReference type="GO" id="GO:0035194">
    <property type="term" value="P:regulatory ncRNA-mediated post-transcriptional gene silencing"/>
    <property type="evidence" value="ECO:0000318"/>
    <property type="project" value="GO_Central"/>
</dbReference>
<dbReference type="OrthoDB" id="6513042at2759"/>
<dbReference type="InterPro" id="IPR027417">
    <property type="entry name" value="P-loop_NTPase"/>
</dbReference>
<organism evidence="15 16">
    <name type="scientific">Manihot esculenta</name>
    <name type="common">Cassava</name>
    <name type="synonym">Jatropha manihot</name>
    <dbReference type="NCBI Taxonomy" id="3983"/>
    <lineage>
        <taxon>Eukaryota</taxon>
        <taxon>Viridiplantae</taxon>
        <taxon>Streptophyta</taxon>
        <taxon>Embryophyta</taxon>
        <taxon>Tracheophyta</taxon>
        <taxon>Spermatophyta</taxon>
        <taxon>Magnoliopsida</taxon>
        <taxon>eudicotyledons</taxon>
        <taxon>Gunneridae</taxon>
        <taxon>Pentapetalae</taxon>
        <taxon>rosids</taxon>
        <taxon>fabids</taxon>
        <taxon>Malpighiales</taxon>
        <taxon>Euphorbiaceae</taxon>
        <taxon>Crotonoideae</taxon>
        <taxon>Manihoteae</taxon>
        <taxon>Manihot</taxon>
    </lineage>
</organism>
<keyword evidence="9" id="KW-0943">RNA-mediated gene silencing</keyword>
<dbReference type="EC" id="3.6.4.13" evidence="3"/>
<evidence type="ECO:0000256" key="10">
    <source>
        <dbReference type="ARBA" id="ARBA00047984"/>
    </source>
</evidence>
<evidence type="ECO:0000256" key="1">
    <source>
        <dbReference type="ARBA" id="ARBA00004496"/>
    </source>
</evidence>
<feature type="compositionally biased region" description="Basic and acidic residues" evidence="11">
    <location>
        <begin position="849"/>
        <end position="861"/>
    </location>
</feature>
<dbReference type="CDD" id="cd18808">
    <property type="entry name" value="SF1_C_Upf1"/>
    <property type="match status" value="1"/>
</dbReference>
<evidence type="ECO:0000256" key="11">
    <source>
        <dbReference type="SAM" id="MobiDB-lite"/>
    </source>
</evidence>